<comment type="subcellular location">
    <subcellularLocation>
        <location evidence="1">Membrane</location>
        <topology evidence="1">Multi-pass membrane protein</topology>
    </subcellularLocation>
</comment>
<organism evidence="8">
    <name type="scientific">Hemiselmis andersenii</name>
    <name type="common">Cryptophyte alga</name>
    <dbReference type="NCBI Taxonomy" id="464988"/>
    <lineage>
        <taxon>Eukaryota</taxon>
        <taxon>Cryptophyceae</taxon>
        <taxon>Cryptomonadales</taxon>
        <taxon>Hemiselmidaceae</taxon>
        <taxon>Hemiselmis</taxon>
    </lineage>
</organism>
<evidence type="ECO:0000256" key="4">
    <source>
        <dbReference type="ARBA" id="ARBA00023136"/>
    </source>
</evidence>
<dbReference type="InterPro" id="IPR050186">
    <property type="entry name" value="TPT_transporter"/>
</dbReference>
<evidence type="ECO:0000256" key="2">
    <source>
        <dbReference type="ARBA" id="ARBA00022692"/>
    </source>
</evidence>
<keyword evidence="3 6" id="KW-1133">Transmembrane helix</keyword>
<evidence type="ECO:0000256" key="3">
    <source>
        <dbReference type="ARBA" id="ARBA00022989"/>
    </source>
</evidence>
<feature type="transmembrane region" description="Helical" evidence="6">
    <location>
        <begin position="377"/>
        <end position="398"/>
    </location>
</feature>
<dbReference type="Pfam" id="PF03151">
    <property type="entry name" value="TPT"/>
    <property type="match status" value="1"/>
</dbReference>
<name>A0A6U4SWZ2_HEMAN</name>
<keyword evidence="2 6" id="KW-0812">Transmembrane</keyword>
<evidence type="ECO:0000313" key="9">
    <source>
        <dbReference type="EMBL" id="CAD8948781.1"/>
    </source>
</evidence>
<feature type="transmembrane region" description="Helical" evidence="6">
    <location>
        <begin position="31"/>
        <end position="54"/>
    </location>
</feature>
<dbReference type="AlphaFoldDB" id="A0A6U4SWZ2"/>
<dbReference type="EMBL" id="HBFX01005355">
    <property type="protein sequence ID" value="CAD8948780.1"/>
    <property type="molecule type" value="Transcribed_RNA"/>
</dbReference>
<protein>
    <recommendedName>
        <fullName evidence="7">Sugar phosphate transporter domain-containing protein</fullName>
    </recommendedName>
</protein>
<feature type="transmembrane region" description="Helical" evidence="6">
    <location>
        <begin position="184"/>
        <end position="204"/>
    </location>
</feature>
<evidence type="ECO:0000259" key="7">
    <source>
        <dbReference type="Pfam" id="PF03151"/>
    </source>
</evidence>
<evidence type="ECO:0000256" key="1">
    <source>
        <dbReference type="ARBA" id="ARBA00004141"/>
    </source>
</evidence>
<dbReference type="PANTHER" id="PTHR11132">
    <property type="entry name" value="SOLUTE CARRIER FAMILY 35"/>
    <property type="match status" value="1"/>
</dbReference>
<feature type="transmembrane region" description="Helical" evidence="6">
    <location>
        <begin position="339"/>
        <end position="356"/>
    </location>
</feature>
<keyword evidence="4 6" id="KW-0472">Membrane</keyword>
<dbReference type="GO" id="GO:0016020">
    <property type="term" value="C:membrane"/>
    <property type="evidence" value="ECO:0007669"/>
    <property type="project" value="UniProtKB-SubCell"/>
</dbReference>
<sequence length="555" mass="58597">MEPSHLPTASVLPSQQKPRISSRPKSASRRILTRMPLSASGLVFSSAVVFTLVLDQTLSFSFQPTASVVGRLAYRRSCHLSTPAGSSKLQNAGKTLSPFEHEPAAARIGRGTRLGGHGARGSQASLRAEGGGGGSASTMAASTAAGGGKASTAAVGGKEPSGSGVVAVLAAILLKVARRAVKKVLRVLFRLDVQLIVYFFLWYLGNYYHNITGKIAFNMSGGAMGFPVTIATMQMGIGCLYALFMWGAPDARKFPNIRFRDLIAMLPVSFCNAGVHGFSSFATSAGAISFGQMIKASEPAFAAVIGTTVYGKGVSTARWLCLIPIIGGVSLASVTELNFAWLAFWAAGIANVFAAFKGQENAKLMASGEIRDRLDTVGNQFAFTTLISFLFMLPVMIIKEGSKWPQFYSMLTTNPVWATNFVLSGLLLYGYNECATITIKKTSAITQSVANTAKRAVVIVGSAMVFGESLGLAKLLGCSIALGGVLLYSVIDTLLHKAAQRGKAKRFGRTMAILEMEQDAVGSAITSMVEVVGVAAEDCVRDADGLCLTDEEEED</sequence>
<dbReference type="InterPro" id="IPR037185">
    <property type="entry name" value="EmrE-like"/>
</dbReference>
<feature type="domain" description="Sugar phosphate transporter" evidence="7">
    <location>
        <begin position="194"/>
        <end position="489"/>
    </location>
</feature>
<accession>A0A6U4SWZ2</accession>
<dbReference type="EMBL" id="HBFX01005356">
    <property type="protein sequence ID" value="CAD8948781.1"/>
    <property type="molecule type" value="Transcribed_RNA"/>
</dbReference>
<proteinExistence type="predicted"/>
<reference evidence="8" key="1">
    <citation type="submission" date="2021-01" db="EMBL/GenBank/DDBJ databases">
        <authorList>
            <person name="Corre E."/>
            <person name="Pelletier E."/>
            <person name="Niang G."/>
            <person name="Scheremetjew M."/>
            <person name="Finn R."/>
            <person name="Kale V."/>
            <person name="Holt S."/>
            <person name="Cochrane G."/>
            <person name="Meng A."/>
            <person name="Brown T."/>
            <person name="Cohen L."/>
        </authorList>
    </citation>
    <scope>NUCLEOTIDE SEQUENCE</scope>
    <source>
        <strain evidence="8">CCMP644</strain>
    </source>
</reference>
<evidence type="ECO:0000256" key="6">
    <source>
        <dbReference type="SAM" id="Phobius"/>
    </source>
</evidence>
<feature type="region of interest" description="Disordered" evidence="5">
    <location>
        <begin position="1"/>
        <end position="28"/>
    </location>
</feature>
<feature type="transmembrane region" description="Helical" evidence="6">
    <location>
        <begin position="224"/>
        <end position="248"/>
    </location>
</feature>
<evidence type="ECO:0000313" key="8">
    <source>
        <dbReference type="EMBL" id="CAD8948780.1"/>
    </source>
</evidence>
<dbReference type="SUPFAM" id="SSF103481">
    <property type="entry name" value="Multidrug resistance efflux transporter EmrE"/>
    <property type="match status" value="2"/>
</dbReference>
<feature type="region of interest" description="Disordered" evidence="5">
    <location>
        <begin position="110"/>
        <end position="139"/>
    </location>
</feature>
<gene>
    <name evidence="8" type="ORF">HAND00432_LOCUS3298</name>
    <name evidence="9" type="ORF">HAND00432_LOCUS3299</name>
</gene>
<dbReference type="InterPro" id="IPR004853">
    <property type="entry name" value="Sugar_P_trans_dom"/>
</dbReference>
<evidence type="ECO:0000256" key="5">
    <source>
        <dbReference type="SAM" id="MobiDB-lite"/>
    </source>
</evidence>